<dbReference type="Gene3D" id="1.10.287.70">
    <property type="match status" value="1"/>
</dbReference>
<keyword evidence="7" id="KW-0406">Ion transport</keyword>
<feature type="domain" description="Ionotropic glutamate receptor L-glutamate and glycine-binding" evidence="14">
    <location>
        <begin position="356"/>
        <end position="413"/>
    </location>
</feature>
<evidence type="ECO:0000256" key="12">
    <source>
        <dbReference type="ARBA" id="ARBA00023303"/>
    </source>
</evidence>
<keyword evidence="3" id="KW-0813">Transport</keyword>
<evidence type="ECO:0000259" key="14">
    <source>
        <dbReference type="SMART" id="SM00918"/>
    </source>
</evidence>
<dbReference type="Pfam" id="PF10613">
    <property type="entry name" value="Lig_chan-Glu_bd"/>
    <property type="match status" value="1"/>
</dbReference>
<keyword evidence="16" id="KW-1185">Reference proteome</keyword>
<reference evidence="15" key="1">
    <citation type="journal article" date="2020" name="G3 (Bethesda)">
        <title>High-Quality Assemblies for Three Invasive Social Wasps from the &lt;i&gt;Vespula&lt;/i&gt; Genus.</title>
        <authorList>
            <person name="Harrop T.W.R."/>
            <person name="Guhlin J."/>
            <person name="McLaughlin G.M."/>
            <person name="Permina E."/>
            <person name="Stockwell P."/>
            <person name="Gilligan J."/>
            <person name="Le Lec M.F."/>
            <person name="Gruber M.A.M."/>
            <person name="Quinn O."/>
            <person name="Lovegrove M."/>
            <person name="Duncan E.J."/>
            <person name="Remnant E.J."/>
            <person name="Van Eeckhoven J."/>
            <person name="Graham B."/>
            <person name="Knapp R.A."/>
            <person name="Langford K.W."/>
            <person name="Kronenberg Z."/>
            <person name="Press M.O."/>
            <person name="Eacker S.M."/>
            <person name="Wilson-Rankin E.E."/>
            <person name="Purcell J."/>
            <person name="Lester P.J."/>
            <person name="Dearden P.K."/>
        </authorList>
    </citation>
    <scope>NUCLEOTIDE SEQUENCE</scope>
    <source>
        <strain evidence="15">Linc-1</strain>
    </source>
</reference>
<evidence type="ECO:0000256" key="3">
    <source>
        <dbReference type="ARBA" id="ARBA00022448"/>
    </source>
</evidence>
<evidence type="ECO:0000256" key="11">
    <source>
        <dbReference type="ARBA" id="ARBA00023286"/>
    </source>
</evidence>
<dbReference type="Gene3D" id="3.40.190.10">
    <property type="entry name" value="Periplasmic binding protein-like II"/>
    <property type="match status" value="1"/>
</dbReference>
<dbReference type="GO" id="GO:0015276">
    <property type="term" value="F:ligand-gated monoatomic ion channel activity"/>
    <property type="evidence" value="ECO:0007669"/>
    <property type="project" value="InterPro"/>
</dbReference>
<evidence type="ECO:0000256" key="4">
    <source>
        <dbReference type="ARBA" id="ARBA00022475"/>
    </source>
</evidence>
<keyword evidence="9" id="KW-0675">Receptor</keyword>
<keyword evidence="4" id="KW-1003">Cell membrane</keyword>
<evidence type="ECO:0000256" key="6">
    <source>
        <dbReference type="ARBA" id="ARBA00022989"/>
    </source>
</evidence>
<evidence type="ECO:0000256" key="8">
    <source>
        <dbReference type="ARBA" id="ARBA00023136"/>
    </source>
</evidence>
<keyword evidence="11" id="KW-1071">Ligand-gated ion channel</keyword>
<comment type="subcellular location">
    <subcellularLocation>
        <location evidence="1">Cell membrane</location>
        <topology evidence="1">Multi-pass membrane protein</topology>
    </subcellularLocation>
</comment>
<evidence type="ECO:0000256" key="2">
    <source>
        <dbReference type="ARBA" id="ARBA00008685"/>
    </source>
</evidence>
<dbReference type="EMBL" id="JACSDZ010000006">
    <property type="protein sequence ID" value="KAF7401106.1"/>
    <property type="molecule type" value="Genomic_DNA"/>
</dbReference>
<keyword evidence="8 13" id="KW-0472">Membrane</keyword>
<dbReference type="SUPFAM" id="SSF53850">
    <property type="entry name" value="Periplasmic binding protein-like II"/>
    <property type="match status" value="1"/>
</dbReference>
<evidence type="ECO:0000313" key="16">
    <source>
        <dbReference type="Proteomes" id="UP000617340"/>
    </source>
</evidence>
<name>A0A834K6Q1_VESGE</name>
<dbReference type="GO" id="GO:0005886">
    <property type="term" value="C:plasma membrane"/>
    <property type="evidence" value="ECO:0007669"/>
    <property type="project" value="UniProtKB-SubCell"/>
</dbReference>
<feature type="transmembrane region" description="Helical" evidence="13">
    <location>
        <begin position="468"/>
        <end position="486"/>
    </location>
</feature>
<protein>
    <recommendedName>
        <fullName evidence="14">Ionotropic glutamate receptor L-glutamate and glycine-binding domain-containing protein</fullName>
    </recommendedName>
</protein>
<evidence type="ECO:0000313" key="15">
    <source>
        <dbReference type="EMBL" id="KAF7401106.1"/>
    </source>
</evidence>
<dbReference type="Proteomes" id="UP000617340">
    <property type="component" value="Unassembled WGS sequence"/>
</dbReference>
<evidence type="ECO:0000256" key="5">
    <source>
        <dbReference type="ARBA" id="ARBA00022692"/>
    </source>
</evidence>
<dbReference type="InterPro" id="IPR001320">
    <property type="entry name" value="Iontro_rcpt_C"/>
</dbReference>
<dbReference type="AlphaFoldDB" id="A0A834K6Q1"/>
<comment type="similarity">
    <text evidence="2">Belongs to the glutamate-gated ion channel (TC 1.A.10.1) family.</text>
</comment>
<sequence length="739" mass="85182">MIKLQICKNPKLALYTSEARKESINHKIPCNVVPVDAERLESLAIILSKQNPFTAVINFHLQKFINNGMMDRLKDRTFKRKYNFILNLQPICKNHKLAFYTSGFLKDSVGHNIPCNIVSVETGHVDTFSLVLSKHNQFTDVINFHLQKFINNGMINCLKDDLYHKRSNDMIKHQPVDITSVITLIFFILIETGMTTTMFKWTRALSREGFTTTKFYFSDLHKSSYYVNQIVRPVYIVIIFNDNDISEFSSATDTFDMSFAVWLVLFVYKGHDLDYCHNPPDNIFHLRFDSHLIVRCGTDTILREWYSIKTNQTEIRDLATLNLKKGVTKIISNSLYDRNYNLQGLTMRAVLIKASPFVHLNKAGKLDGLLGRMLMEFSITLNFSFEIVSEIETYGTWNPENNTWSGAIGELYSGRGDISLSGFSMTNARLNAVDFTFPFVTSKFFLYIQEPKIFTIKWTSYFTFSRSIWITIFAVLILAWILLIFLKVKIRDDCSMGQLLSDNFLEVWGIFCQQGLKDFPERSSLRIAYFSIILLATILLATYSASLISYLTTGIHILPFNSLESFVEDNTYQLCVLRDSAEYDAFANSNGSLEKNLKKLMLDKEELPISIPEGFVKVCNNHKLAILTSKIVKDILVRKSPCNIVSVDTGRLNAVGIVLSKRNPFTNFINFHFKKFINNGMNNRIRDILSEKEYNDITKHQPVCITSKDIFLVVKGRRCRWYLDCIQSIELLEFCDVKR</sequence>
<dbReference type="SMART" id="SM00918">
    <property type="entry name" value="Lig_chan-Glu_bd"/>
    <property type="match status" value="1"/>
</dbReference>
<organism evidence="15 16">
    <name type="scientific">Vespula germanica</name>
    <name type="common">German yellow jacket</name>
    <name type="synonym">Paravespula germanica</name>
    <dbReference type="NCBI Taxonomy" id="30212"/>
    <lineage>
        <taxon>Eukaryota</taxon>
        <taxon>Metazoa</taxon>
        <taxon>Ecdysozoa</taxon>
        <taxon>Arthropoda</taxon>
        <taxon>Hexapoda</taxon>
        <taxon>Insecta</taxon>
        <taxon>Pterygota</taxon>
        <taxon>Neoptera</taxon>
        <taxon>Endopterygota</taxon>
        <taxon>Hymenoptera</taxon>
        <taxon>Apocrita</taxon>
        <taxon>Aculeata</taxon>
        <taxon>Vespoidea</taxon>
        <taxon>Vespidae</taxon>
        <taxon>Vespinae</taxon>
        <taxon>Vespula</taxon>
    </lineage>
</organism>
<dbReference type="PANTHER" id="PTHR42643:SF24">
    <property type="entry name" value="IONOTROPIC RECEPTOR 60A"/>
    <property type="match status" value="1"/>
</dbReference>
<dbReference type="GO" id="GO:0050906">
    <property type="term" value="P:detection of stimulus involved in sensory perception"/>
    <property type="evidence" value="ECO:0007669"/>
    <property type="project" value="UniProtKB-ARBA"/>
</dbReference>
<dbReference type="Pfam" id="PF00060">
    <property type="entry name" value="Lig_chan"/>
    <property type="match status" value="1"/>
</dbReference>
<keyword evidence="6 13" id="KW-1133">Transmembrane helix</keyword>
<feature type="transmembrane region" description="Helical" evidence="13">
    <location>
        <begin position="527"/>
        <end position="551"/>
    </location>
</feature>
<keyword evidence="12" id="KW-0407">Ion channel</keyword>
<gene>
    <name evidence="15" type="ORF">HZH68_006926</name>
</gene>
<keyword evidence="5 13" id="KW-0812">Transmembrane</keyword>
<comment type="caution">
    <text evidence="15">The sequence shown here is derived from an EMBL/GenBank/DDBJ whole genome shotgun (WGS) entry which is preliminary data.</text>
</comment>
<dbReference type="PANTHER" id="PTHR42643">
    <property type="entry name" value="IONOTROPIC RECEPTOR 20A-RELATED"/>
    <property type="match status" value="1"/>
</dbReference>
<evidence type="ECO:0000256" key="10">
    <source>
        <dbReference type="ARBA" id="ARBA00023180"/>
    </source>
</evidence>
<evidence type="ECO:0000256" key="1">
    <source>
        <dbReference type="ARBA" id="ARBA00004651"/>
    </source>
</evidence>
<proteinExistence type="inferred from homology"/>
<accession>A0A834K6Q1</accession>
<dbReference type="InterPro" id="IPR052192">
    <property type="entry name" value="Insect_Ionotropic_Sensory_Rcpt"/>
</dbReference>
<evidence type="ECO:0000256" key="9">
    <source>
        <dbReference type="ARBA" id="ARBA00023170"/>
    </source>
</evidence>
<dbReference type="InterPro" id="IPR019594">
    <property type="entry name" value="Glu/Gly-bd"/>
</dbReference>
<keyword evidence="10" id="KW-0325">Glycoprotein</keyword>
<evidence type="ECO:0000256" key="13">
    <source>
        <dbReference type="SAM" id="Phobius"/>
    </source>
</evidence>
<evidence type="ECO:0000256" key="7">
    <source>
        <dbReference type="ARBA" id="ARBA00023065"/>
    </source>
</evidence>